<feature type="signal peptide" evidence="1">
    <location>
        <begin position="1"/>
        <end position="21"/>
    </location>
</feature>
<protein>
    <submittedName>
        <fullName evidence="2">Uncharacterized protein</fullName>
    </submittedName>
</protein>
<reference evidence="2 3" key="1">
    <citation type="submission" date="2019-04" db="EMBL/GenBank/DDBJ databases">
        <authorList>
            <person name="Van Vliet M D."/>
        </authorList>
    </citation>
    <scope>NUCLEOTIDE SEQUENCE [LARGE SCALE GENOMIC DNA]</scope>
    <source>
        <strain evidence="2 3">F21</strain>
    </source>
</reference>
<keyword evidence="3" id="KW-1185">Reference proteome</keyword>
<feature type="chain" id="PRO_5025540124" evidence="1">
    <location>
        <begin position="22"/>
        <end position="367"/>
    </location>
</feature>
<name>A0A6C2UKP9_9BACT</name>
<accession>A0A6C2UKP9</accession>
<dbReference type="AlphaFoldDB" id="A0A6C2UKP9"/>
<evidence type="ECO:0000313" key="3">
    <source>
        <dbReference type="Proteomes" id="UP000346198"/>
    </source>
</evidence>
<keyword evidence="1" id="KW-0732">Signal</keyword>
<dbReference type="Proteomes" id="UP000346198">
    <property type="component" value="Unassembled WGS sequence"/>
</dbReference>
<sequence>MKKVKSWIIGIMFATVLIGNAQTVVPSAFNYQGVLRAGDGTAIGVGNQQVEFKLYNEATGGSAQWGRMYTVVLDANGLFNVELEDDSGSKLSDVSVSNPTLCDGSLLSVVSTAEGQLFIGITVVGDDEIAPRQQLLSVPYAFMAGDVHEARTKFDVHGPLSVDDGAKVAGTMQANSMIITTNGWQTTLGVNNSGNLTTEAGLLVNGNAAITGNDLYLNNVTIAADGALDLVHVYGTLKTEGLIAEGTTEMLSQDAPATTGGATIGGDGSWEGVANDSWTSIIEAQETDGMVVIELEFQSNNGKSGEAHLTLTQNGVETTFNINVYAPDKIQHLETLPLPKGAYITAKNMDPHNTGVRFRARFFPFGL</sequence>
<proteinExistence type="predicted"/>
<evidence type="ECO:0000313" key="2">
    <source>
        <dbReference type="EMBL" id="VGO20812.1"/>
    </source>
</evidence>
<dbReference type="RefSeq" id="WP_136062324.1">
    <property type="nucleotide sequence ID" value="NZ_CAAHFH010000002.1"/>
</dbReference>
<gene>
    <name evidence="2" type="ORF">SCARR_02879</name>
</gene>
<organism evidence="2 3">
    <name type="scientific">Pontiella sulfatireligans</name>
    <dbReference type="NCBI Taxonomy" id="2750658"/>
    <lineage>
        <taxon>Bacteria</taxon>
        <taxon>Pseudomonadati</taxon>
        <taxon>Kiritimatiellota</taxon>
        <taxon>Kiritimatiellia</taxon>
        <taxon>Kiritimatiellales</taxon>
        <taxon>Pontiellaceae</taxon>
        <taxon>Pontiella</taxon>
    </lineage>
</organism>
<dbReference type="EMBL" id="CAAHFH010000002">
    <property type="protein sequence ID" value="VGO20812.1"/>
    <property type="molecule type" value="Genomic_DNA"/>
</dbReference>
<evidence type="ECO:0000256" key="1">
    <source>
        <dbReference type="SAM" id="SignalP"/>
    </source>
</evidence>